<dbReference type="Proteomes" id="UP000444721">
    <property type="component" value="Unassembled WGS sequence"/>
</dbReference>
<dbReference type="VEuPathDB" id="AmoebaDB:FDP41_013679"/>
<comment type="caution">
    <text evidence="2">The sequence shown here is derived from an EMBL/GenBank/DDBJ whole genome shotgun (WGS) entry which is preliminary data.</text>
</comment>
<keyword evidence="3" id="KW-1185">Reference proteome</keyword>
<evidence type="ECO:0000256" key="1">
    <source>
        <dbReference type="SAM" id="MobiDB-lite"/>
    </source>
</evidence>
<dbReference type="AlphaFoldDB" id="A0A6A5C4R8"/>
<dbReference type="GeneID" id="68120894"/>
<feature type="region of interest" description="Disordered" evidence="1">
    <location>
        <begin position="128"/>
        <end position="179"/>
    </location>
</feature>
<feature type="compositionally biased region" description="Basic and acidic residues" evidence="1">
    <location>
        <begin position="266"/>
        <end position="275"/>
    </location>
</feature>
<dbReference type="RefSeq" id="XP_044565178.1">
    <property type="nucleotide sequence ID" value="XM_044704335.1"/>
</dbReference>
<gene>
    <name evidence="2" type="ORF">FDP41_013679</name>
</gene>
<reference evidence="2 3" key="1">
    <citation type="journal article" date="2019" name="Sci. Rep.">
        <title>Nanopore sequencing improves the draft genome of the human pathogenic amoeba Naegleria fowleri.</title>
        <authorList>
            <person name="Liechti N."/>
            <person name="Schurch N."/>
            <person name="Bruggmann R."/>
            <person name="Wittwer M."/>
        </authorList>
    </citation>
    <scope>NUCLEOTIDE SEQUENCE [LARGE SCALE GENOMIC DNA]</scope>
    <source>
        <strain evidence="2 3">ATCC 30894</strain>
    </source>
</reference>
<sequence>MLNQFLTRTKGCCQSTVSSMMTTPWWCWSWLHTASSQPSKFCSSNSSGITIRGTISSIHQHQDHHHEFGHYSYSTNLISRREKTKKHFFNSGGGIRSQNPYETETLKKGYDGVEMNLGSNVSIVNKKSGYLDRKEKKHLSQSASRDSNMNRRRNSSKHHDEDDYDPFKPKEKKSYATKGPLLPVRNKYITNSMEQEFNEKTQNQQIQAPNFYANPTGSEQAVKTTRENVKKFIEEYKKSRQHHQSHTHHKEEHATRKHVSSSFKHGHQDVREEVTKTPLHDRNIRERTTNLEAPFSSLLNKNESDIDLTMIKDLDASVDIESLVSKERVQYIEQLLEQTEKPDFDKTAPKLSDEENSNRLAHIYFTTIAEYIEECLLEKLEHQDKMTDEEYNRYLSLERPYITSVNISPDYRTVTLNYKLLVREEIDEMNEEAYERDRQILEKVFNEEIAAQAVKKFIHYQKDILNDYEYPQHMKLHYKGIRMHVPTLFDEKPLPAEPGKRRQHINPYADMPHFTKQPFSGEKLFAKLEELGISIPE</sequence>
<accession>A0A6A5C4R8</accession>
<proteinExistence type="predicted"/>
<evidence type="ECO:0000313" key="2">
    <source>
        <dbReference type="EMBL" id="KAF0980465.1"/>
    </source>
</evidence>
<feature type="region of interest" description="Disordered" evidence="1">
    <location>
        <begin position="240"/>
        <end position="275"/>
    </location>
</feature>
<protein>
    <submittedName>
        <fullName evidence="2">Uncharacterized protein</fullName>
    </submittedName>
</protein>
<feature type="compositionally biased region" description="Basic and acidic residues" evidence="1">
    <location>
        <begin position="157"/>
        <end position="174"/>
    </location>
</feature>
<dbReference type="VEuPathDB" id="AmoebaDB:NF0043670"/>
<name>A0A6A5C4R8_NAEFO</name>
<dbReference type="VEuPathDB" id="AmoebaDB:NfTy_027200"/>
<evidence type="ECO:0000313" key="3">
    <source>
        <dbReference type="Proteomes" id="UP000444721"/>
    </source>
</evidence>
<dbReference type="OMA" id="HREDNED"/>
<organism evidence="2 3">
    <name type="scientific">Naegleria fowleri</name>
    <name type="common">Brain eating amoeba</name>
    <dbReference type="NCBI Taxonomy" id="5763"/>
    <lineage>
        <taxon>Eukaryota</taxon>
        <taxon>Discoba</taxon>
        <taxon>Heterolobosea</taxon>
        <taxon>Tetramitia</taxon>
        <taxon>Eutetramitia</taxon>
        <taxon>Vahlkampfiidae</taxon>
        <taxon>Naegleria</taxon>
    </lineage>
</organism>
<dbReference type="EMBL" id="VFQX01000019">
    <property type="protein sequence ID" value="KAF0980465.1"/>
    <property type="molecule type" value="Genomic_DNA"/>
</dbReference>
<dbReference type="OrthoDB" id="10398393at2759"/>